<evidence type="ECO:0000256" key="7">
    <source>
        <dbReference type="ARBA" id="ARBA00022806"/>
    </source>
</evidence>
<keyword evidence="11" id="KW-0411">Iron-sulfur</keyword>
<evidence type="ECO:0000256" key="4">
    <source>
        <dbReference type="ARBA" id="ARBA00022741"/>
    </source>
</evidence>
<evidence type="ECO:0000256" key="6">
    <source>
        <dbReference type="ARBA" id="ARBA00022801"/>
    </source>
</evidence>
<dbReference type="PANTHER" id="PTHR30591:SF1">
    <property type="entry name" value="RECBCD ENZYME SUBUNIT RECC"/>
    <property type="match status" value="1"/>
</dbReference>
<dbReference type="GO" id="GO:0004386">
    <property type="term" value="F:helicase activity"/>
    <property type="evidence" value="ECO:0007669"/>
    <property type="project" value="UniProtKB-KW"/>
</dbReference>
<evidence type="ECO:0000313" key="15">
    <source>
        <dbReference type="EMBL" id="MBA8776161.1"/>
    </source>
</evidence>
<dbReference type="GO" id="GO:0005524">
    <property type="term" value="F:ATP binding"/>
    <property type="evidence" value="ECO:0007669"/>
    <property type="project" value="UniProtKB-KW"/>
</dbReference>
<gene>
    <name evidence="15" type="primary">addB</name>
    <name evidence="15" type="ORF">HR081_04385</name>
</gene>
<dbReference type="GO" id="GO:0003677">
    <property type="term" value="F:DNA binding"/>
    <property type="evidence" value="ECO:0007669"/>
    <property type="project" value="UniProtKB-KW"/>
</dbReference>
<dbReference type="InterPro" id="IPR014140">
    <property type="entry name" value="DNA_helicase_suAddB"/>
</dbReference>
<evidence type="ECO:0000256" key="2">
    <source>
        <dbReference type="ARBA" id="ARBA00022722"/>
    </source>
</evidence>
<proteinExistence type="predicted"/>
<reference evidence="15 16" key="1">
    <citation type="journal article" date="2020" name="Access Microbiol">
        <title>Isolation and genome sequencing of Staphylococcus schleiferi subspecies coagulans from Antarctic seals.</title>
        <authorList>
            <person name="Foster G."/>
            <person name="Robb A."/>
            <person name="Paterson G.K."/>
        </authorList>
    </citation>
    <scope>NUCLEOTIDE SEQUENCE [LARGE SCALE GENOMIC DNA]</scope>
    <source>
        <strain evidence="15 16">M615/02/4</strain>
    </source>
</reference>
<dbReference type="Gene3D" id="6.10.140.1030">
    <property type="match status" value="1"/>
</dbReference>
<dbReference type="Proteomes" id="UP000524893">
    <property type="component" value="Unassembled WGS sequence"/>
</dbReference>
<dbReference type="Pfam" id="PF12705">
    <property type="entry name" value="PDDEXK_1"/>
    <property type="match status" value="1"/>
</dbReference>
<evidence type="ECO:0000256" key="10">
    <source>
        <dbReference type="ARBA" id="ARBA00023004"/>
    </source>
</evidence>
<organism evidence="15 16">
    <name type="scientific">Staphylococcus coagulans</name>
    <dbReference type="NCBI Taxonomy" id="74706"/>
    <lineage>
        <taxon>Bacteria</taxon>
        <taxon>Bacillati</taxon>
        <taxon>Bacillota</taxon>
        <taxon>Bacilli</taxon>
        <taxon>Bacillales</taxon>
        <taxon>Staphylococcaceae</taxon>
        <taxon>Staphylococcus</taxon>
    </lineage>
</organism>
<dbReference type="EMBL" id="JABTCN010000008">
    <property type="protein sequence ID" value="MBA8776161.1"/>
    <property type="molecule type" value="Genomic_DNA"/>
</dbReference>
<evidence type="ECO:0000256" key="9">
    <source>
        <dbReference type="ARBA" id="ARBA00022840"/>
    </source>
</evidence>
<keyword evidence="4" id="KW-0547">Nucleotide-binding</keyword>
<evidence type="ECO:0000256" key="3">
    <source>
        <dbReference type="ARBA" id="ARBA00022723"/>
    </source>
</evidence>
<comment type="caution">
    <text evidence="15">The sequence shown here is derived from an EMBL/GenBank/DDBJ whole genome shotgun (WGS) entry which is preliminary data.</text>
</comment>
<dbReference type="InterPro" id="IPR014017">
    <property type="entry name" value="DNA_helicase_UvrD-like_C"/>
</dbReference>
<dbReference type="PROSITE" id="PS51217">
    <property type="entry name" value="UVRD_HELICASE_CTER"/>
    <property type="match status" value="1"/>
</dbReference>
<dbReference type="AlphaFoldDB" id="A0A9X0PE97"/>
<dbReference type="GO" id="GO:0004527">
    <property type="term" value="F:exonuclease activity"/>
    <property type="evidence" value="ECO:0007669"/>
    <property type="project" value="UniProtKB-KW"/>
</dbReference>
<keyword evidence="5" id="KW-0227">DNA damage</keyword>
<dbReference type="InterPro" id="IPR038726">
    <property type="entry name" value="PDDEXK_AddAB-type"/>
</dbReference>
<keyword evidence="13" id="KW-0234">DNA repair</keyword>
<dbReference type="PANTHER" id="PTHR30591">
    <property type="entry name" value="RECBCD ENZYME SUBUNIT RECC"/>
    <property type="match status" value="1"/>
</dbReference>
<dbReference type="Gene3D" id="3.90.320.10">
    <property type="match status" value="1"/>
</dbReference>
<dbReference type="GO" id="GO:0000724">
    <property type="term" value="P:double-strand break repair via homologous recombination"/>
    <property type="evidence" value="ECO:0007669"/>
    <property type="project" value="InterPro"/>
</dbReference>
<evidence type="ECO:0000259" key="14">
    <source>
        <dbReference type="PROSITE" id="PS51217"/>
    </source>
</evidence>
<dbReference type="NCBIfam" id="TIGR02773">
    <property type="entry name" value="addB_Gpos"/>
    <property type="match status" value="1"/>
</dbReference>
<keyword evidence="6" id="KW-0378">Hydrolase</keyword>
<dbReference type="InterPro" id="IPR049035">
    <property type="entry name" value="ADDB_N"/>
</dbReference>
<keyword evidence="3" id="KW-0479">Metal-binding</keyword>
<dbReference type="RefSeq" id="WP_182280567.1">
    <property type="nucleotide sequence ID" value="NZ_JABTCN010000008.1"/>
</dbReference>
<sequence>MFRTFIGRAGTGKSTEMLNEIKQKMKEQPLGHPIIIITPMQGTYLYEQSLVSDTELMGSIRTEVLHFERLSHRVFQELGGVHEKKLSSIAIEMMIYDILQAYQQQLKLYRSQVKYLGFSTKVREQIQDFEKYAVTPEIVMEMAQDQQLEPRTRDKLHDIGLIFNQLKARMSSEYISSEALMTRFVDLIPNSNWLKEAEIYIDGFHNFSTQEYQVIKALVRHTRAVTVLLTTNGDEDRFSMFRKPSESLQHLEEIAQDTHQPLQRQFFNQPMRFKTDMLKTLESQFDALQPLEHPFADGSVEIREAATTRDEVNDIARTIIRDVREKQYRYKDIAILYRDPSYVYLMESILPQFDIPFNIDVKKSMTHHPIMEMLRALAEVIQTEWQFEPLMRLLKTNILTESIPRSRYLIDILENFAIERGIYGKRWIDPKYFELEQFRKMGLRRHDKMTHEEAETFQRVIDLKNNVFNKLLKFQEKLSQGKNAREFATYFYETLEDFEVPNQLMTQRDRLDQQDKHESAEEIDQIWNGFIRVLDDIVTVFDTREMTLNRFLEVLDVGLNELEFSMIPQTIDQVTIGSMDLAKVDNKKHVYLIGMNDGIMPQPINGTSLISDEEKKDFELYAGIQLSPTADILQMDEAFVCYHAMTRACEQVTFSYSLMDTSGGDREKSPFLSDIFAMFPHLETTPLSKVHEREALTLVEHPHQTKVHLFEALKTWLDDGLVSDIWFTVYHVMSNYEQLNEGLSHLKTALSYNNDTVQLDAQLTSQLYGQSIHASVSRFEGYQSCPFKHYASHGLRLNERSKYQLQSFDLGTIFHDVLRYIAEKVEGHFNQLTQSQIARLTQEALDELLPLVQFNLLNSTSYYRYLSQRIGTIIQATLMAMKHQTEHSQFRPIAFEKSFRKTPKNSNELQAETLKTKQGVPIYIRGQIDRIDTFHKNNKSFINIIDYKSSKTAASLDLVKVYYGLQMQMMTYMDIALQNKERLGLIDEVKPGGFLYMFVHKFKDEKRAWNNVNDDQIEAEFLKSYQLQGLLNQDADVIAAYDKRLTNSFKSDIVPLGMKKDGQLYATSRVTDEDTIYKLIHHNKRNFIDIASRIMDGHNEVAPMQYQKKLPCSFCQYQSVCHVDSMIDSPKYRRVDEKIDPLEILAAEEDES</sequence>
<dbReference type="GO" id="GO:0046872">
    <property type="term" value="F:metal ion binding"/>
    <property type="evidence" value="ECO:0007669"/>
    <property type="project" value="UniProtKB-KW"/>
</dbReference>
<name>A0A9X0PE97_9STAP</name>
<evidence type="ECO:0000256" key="11">
    <source>
        <dbReference type="ARBA" id="ARBA00023014"/>
    </source>
</evidence>
<keyword evidence="12" id="KW-0238">DNA-binding</keyword>
<keyword evidence="2" id="KW-0540">Nuclease</keyword>
<dbReference type="Pfam" id="PF21445">
    <property type="entry name" value="ADDB_N"/>
    <property type="match status" value="1"/>
</dbReference>
<evidence type="ECO:0000256" key="13">
    <source>
        <dbReference type="ARBA" id="ARBA00023204"/>
    </source>
</evidence>
<keyword evidence="1" id="KW-0004">4Fe-4S</keyword>
<feature type="domain" description="UvrD-like helicase C-terminal" evidence="14">
    <location>
        <begin position="268"/>
        <end position="584"/>
    </location>
</feature>
<dbReference type="InterPro" id="IPR027417">
    <property type="entry name" value="P-loop_NTPase"/>
</dbReference>
<dbReference type="InterPro" id="IPR011604">
    <property type="entry name" value="PDDEXK-like_dom_sf"/>
</dbReference>
<dbReference type="Pfam" id="PF13361">
    <property type="entry name" value="UvrD_C"/>
    <property type="match status" value="1"/>
</dbReference>
<keyword evidence="9" id="KW-0067">ATP-binding</keyword>
<keyword evidence="8" id="KW-0269">Exonuclease</keyword>
<keyword evidence="7 15" id="KW-0347">Helicase</keyword>
<keyword evidence="10" id="KW-0408">Iron</keyword>
<evidence type="ECO:0000256" key="5">
    <source>
        <dbReference type="ARBA" id="ARBA00022763"/>
    </source>
</evidence>
<accession>A0A9X0PE97</accession>
<dbReference type="GO" id="GO:0051539">
    <property type="term" value="F:4 iron, 4 sulfur cluster binding"/>
    <property type="evidence" value="ECO:0007669"/>
    <property type="project" value="UniProtKB-KW"/>
</dbReference>
<dbReference type="Gene3D" id="3.40.50.300">
    <property type="entry name" value="P-loop containing nucleotide triphosphate hydrolases"/>
    <property type="match status" value="4"/>
</dbReference>
<dbReference type="SUPFAM" id="SSF52540">
    <property type="entry name" value="P-loop containing nucleoside triphosphate hydrolases"/>
    <property type="match status" value="1"/>
</dbReference>
<evidence type="ECO:0000256" key="1">
    <source>
        <dbReference type="ARBA" id="ARBA00022485"/>
    </source>
</evidence>
<evidence type="ECO:0000313" key="16">
    <source>
        <dbReference type="Proteomes" id="UP000524893"/>
    </source>
</evidence>
<evidence type="ECO:0000256" key="12">
    <source>
        <dbReference type="ARBA" id="ARBA00023125"/>
    </source>
</evidence>
<evidence type="ECO:0000256" key="8">
    <source>
        <dbReference type="ARBA" id="ARBA00022839"/>
    </source>
</evidence>
<protein>
    <submittedName>
        <fullName evidence="15">Helicase-exonuclease AddAB subunit AddB</fullName>
    </submittedName>
</protein>